<dbReference type="Pfam" id="PF00046">
    <property type="entry name" value="Homeodomain"/>
    <property type="match status" value="2"/>
</dbReference>
<comment type="subcellular location">
    <subcellularLocation>
        <location evidence="1 5 6">Nucleus</location>
    </subcellularLocation>
</comment>
<dbReference type="SMART" id="SM00389">
    <property type="entry name" value="HOX"/>
    <property type="match status" value="2"/>
</dbReference>
<accession>A0A4U8V153</accession>
<evidence type="ECO:0000256" key="7">
    <source>
        <dbReference type="SAM" id="MobiDB-lite"/>
    </source>
</evidence>
<dbReference type="GO" id="GO:0006357">
    <property type="term" value="P:regulation of transcription by RNA polymerase II"/>
    <property type="evidence" value="ECO:0007669"/>
    <property type="project" value="TreeGrafter"/>
</dbReference>
<evidence type="ECO:0000256" key="4">
    <source>
        <dbReference type="ARBA" id="ARBA00023242"/>
    </source>
</evidence>
<feature type="domain" description="Homeobox" evidence="8">
    <location>
        <begin position="16"/>
        <end position="76"/>
    </location>
</feature>
<dbReference type="PROSITE" id="PS50071">
    <property type="entry name" value="HOMEOBOX_2"/>
    <property type="match status" value="2"/>
</dbReference>
<dbReference type="Gene3D" id="1.10.10.60">
    <property type="entry name" value="Homeodomain-like"/>
    <property type="match status" value="2"/>
</dbReference>
<evidence type="ECO:0000256" key="5">
    <source>
        <dbReference type="PROSITE-ProRule" id="PRU00108"/>
    </source>
</evidence>
<feature type="compositionally biased region" description="Basic and acidic residues" evidence="7">
    <location>
        <begin position="60"/>
        <end position="78"/>
    </location>
</feature>
<protein>
    <recommendedName>
        <fullName evidence="8">Homeobox domain-containing protein</fullName>
    </recommendedName>
</protein>
<evidence type="ECO:0000256" key="3">
    <source>
        <dbReference type="ARBA" id="ARBA00023155"/>
    </source>
</evidence>
<dbReference type="GO" id="GO:0005634">
    <property type="term" value="C:nucleus"/>
    <property type="evidence" value="ECO:0007669"/>
    <property type="project" value="UniProtKB-SubCell"/>
</dbReference>
<keyword evidence="4 5" id="KW-0539">Nucleus</keyword>
<sequence length="223" mass="25288">MASSPETIVATPIQDSSTTPNSRRFSRDQISKLKEFHFNKKQASPEERKQIAEATGLSEKQVRKWLENKRRTERRRTEQASGNAVKTNQIRKKEVEPAQESSTSQSSKVSAIPGLPVIIPEILEASKEPAISLTKNLLEQLASQSASMETTQTNLFEHTPPLPLTEVRSKLAEELVLTNKQVTRWFQNRRHVKRKTDKEKSALAELSMSEEEQEPQTKKTKIA</sequence>
<evidence type="ECO:0000256" key="1">
    <source>
        <dbReference type="ARBA" id="ARBA00004123"/>
    </source>
</evidence>
<comment type="caution">
    <text evidence="9">The sequence shown here is derived from an EMBL/GenBank/DDBJ whole genome shotgun (WGS) entry which is preliminary data.</text>
</comment>
<dbReference type="InterPro" id="IPR051000">
    <property type="entry name" value="Homeobox_DNA-bind_prot"/>
</dbReference>
<dbReference type="EMBL" id="CM016762">
    <property type="protein sequence ID" value="TMS39009.1"/>
    <property type="molecule type" value="Genomic_DNA"/>
</dbReference>
<feature type="compositionally biased region" description="Polar residues" evidence="7">
    <location>
        <begin position="13"/>
        <end position="23"/>
    </location>
</feature>
<dbReference type="Proteomes" id="UP000298663">
    <property type="component" value="Chromosome X"/>
</dbReference>
<keyword evidence="10" id="KW-1185">Reference proteome</keyword>
<dbReference type="EMBL" id="AZBU02000001">
    <property type="protein sequence ID" value="TMS39009.1"/>
    <property type="molecule type" value="Genomic_DNA"/>
</dbReference>
<feature type="domain" description="Homeobox" evidence="8">
    <location>
        <begin position="156"/>
        <end position="196"/>
    </location>
</feature>
<feature type="DNA-binding region" description="Homeobox" evidence="5">
    <location>
        <begin position="158"/>
        <end position="197"/>
    </location>
</feature>
<dbReference type="CDD" id="cd00086">
    <property type="entry name" value="homeodomain"/>
    <property type="match status" value="2"/>
</dbReference>
<dbReference type="PANTHER" id="PTHR24324:SF5">
    <property type="entry name" value="HEMATOPOIETICALLY-EXPRESSED HOMEOBOX PROTEIN HHEX"/>
    <property type="match status" value="1"/>
</dbReference>
<feature type="compositionally biased region" description="Polar residues" evidence="7">
    <location>
        <begin position="79"/>
        <end position="88"/>
    </location>
</feature>
<dbReference type="GO" id="GO:0000978">
    <property type="term" value="F:RNA polymerase II cis-regulatory region sequence-specific DNA binding"/>
    <property type="evidence" value="ECO:0007669"/>
    <property type="project" value="TreeGrafter"/>
</dbReference>
<dbReference type="AlphaFoldDB" id="A0A4U8V153"/>
<dbReference type="InterPro" id="IPR001356">
    <property type="entry name" value="HD"/>
</dbReference>
<evidence type="ECO:0000313" key="9">
    <source>
        <dbReference type="EMBL" id="TMS39009.1"/>
    </source>
</evidence>
<feature type="compositionally biased region" description="Basic and acidic residues" evidence="7">
    <location>
        <begin position="25"/>
        <end position="51"/>
    </location>
</feature>
<feature type="DNA-binding region" description="Homeobox" evidence="5">
    <location>
        <begin position="18"/>
        <end position="77"/>
    </location>
</feature>
<evidence type="ECO:0000256" key="2">
    <source>
        <dbReference type="ARBA" id="ARBA00023125"/>
    </source>
</evidence>
<name>A0A4U8V153_STECR</name>
<evidence type="ECO:0000313" key="10">
    <source>
        <dbReference type="Proteomes" id="UP000298663"/>
    </source>
</evidence>
<keyword evidence="2 5" id="KW-0238">DNA-binding</keyword>
<dbReference type="InterPro" id="IPR009057">
    <property type="entry name" value="Homeodomain-like_sf"/>
</dbReference>
<reference evidence="9 10" key="1">
    <citation type="journal article" date="2015" name="Genome Biol.">
        <title>Comparative genomics of Steinernema reveals deeply conserved gene regulatory networks.</title>
        <authorList>
            <person name="Dillman A.R."/>
            <person name="Macchietto M."/>
            <person name="Porter C.F."/>
            <person name="Rogers A."/>
            <person name="Williams B."/>
            <person name="Antoshechkin I."/>
            <person name="Lee M.M."/>
            <person name="Goodwin Z."/>
            <person name="Lu X."/>
            <person name="Lewis E.E."/>
            <person name="Goodrich-Blair H."/>
            <person name="Stock S.P."/>
            <person name="Adams B.J."/>
            <person name="Sternberg P.W."/>
            <person name="Mortazavi A."/>
        </authorList>
    </citation>
    <scope>NUCLEOTIDE SEQUENCE [LARGE SCALE GENOMIC DNA]</scope>
    <source>
        <strain evidence="9 10">ALL</strain>
    </source>
</reference>
<evidence type="ECO:0000259" key="8">
    <source>
        <dbReference type="PROSITE" id="PS50071"/>
    </source>
</evidence>
<evidence type="ECO:0000256" key="6">
    <source>
        <dbReference type="RuleBase" id="RU000682"/>
    </source>
</evidence>
<dbReference type="GO" id="GO:0030154">
    <property type="term" value="P:cell differentiation"/>
    <property type="evidence" value="ECO:0007669"/>
    <property type="project" value="TreeGrafter"/>
</dbReference>
<proteinExistence type="predicted"/>
<dbReference type="OrthoDB" id="6159439at2759"/>
<feature type="region of interest" description="Disordered" evidence="7">
    <location>
        <begin position="1"/>
        <end position="109"/>
    </location>
</feature>
<reference evidence="9 10" key="2">
    <citation type="journal article" date="2019" name="G3 (Bethesda)">
        <title>Hybrid Assembly of the Genome of the Entomopathogenic Nematode Steinernema carpocapsae Identifies the X-Chromosome.</title>
        <authorList>
            <person name="Serra L."/>
            <person name="Macchietto M."/>
            <person name="Macias-Munoz A."/>
            <person name="McGill C.J."/>
            <person name="Rodriguez I.M."/>
            <person name="Rodriguez B."/>
            <person name="Murad R."/>
            <person name="Mortazavi A."/>
        </authorList>
    </citation>
    <scope>NUCLEOTIDE SEQUENCE [LARGE SCALE GENOMIC DNA]</scope>
    <source>
        <strain evidence="9 10">ALL</strain>
    </source>
</reference>
<keyword evidence="3 5" id="KW-0371">Homeobox</keyword>
<feature type="region of interest" description="Disordered" evidence="7">
    <location>
        <begin position="189"/>
        <end position="223"/>
    </location>
</feature>
<gene>
    <name evidence="9" type="ORF">L596_005610</name>
</gene>
<organism evidence="9 10">
    <name type="scientific">Steinernema carpocapsae</name>
    <name type="common">Entomopathogenic nematode</name>
    <dbReference type="NCBI Taxonomy" id="34508"/>
    <lineage>
        <taxon>Eukaryota</taxon>
        <taxon>Metazoa</taxon>
        <taxon>Ecdysozoa</taxon>
        <taxon>Nematoda</taxon>
        <taxon>Chromadorea</taxon>
        <taxon>Rhabditida</taxon>
        <taxon>Tylenchina</taxon>
        <taxon>Panagrolaimomorpha</taxon>
        <taxon>Strongyloidoidea</taxon>
        <taxon>Steinernematidae</taxon>
        <taxon>Steinernema</taxon>
    </lineage>
</organism>
<dbReference type="PANTHER" id="PTHR24324">
    <property type="entry name" value="HOMEOBOX PROTEIN HHEX"/>
    <property type="match status" value="1"/>
</dbReference>
<dbReference type="SUPFAM" id="SSF46689">
    <property type="entry name" value="Homeodomain-like"/>
    <property type="match status" value="2"/>
</dbReference>